<dbReference type="PROSITE" id="PS51782">
    <property type="entry name" value="LYSM"/>
    <property type="match status" value="1"/>
</dbReference>
<dbReference type="SUPFAM" id="SSF54106">
    <property type="entry name" value="LysM domain"/>
    <property type="match status" value="2"/>
</dbReference>
<dbReference type="EMBL" id="FOXA01000003">
    <property type="protein sequence ID" value="SFP20138.1"/>
    <property type="molecule type" value="Genomic_DNA"/>
</dbReference>
<sequence length="414" mass="43577">MAAQAALRRILMAGGAALALTACDRDGFDLDLRDEFGPAPFDTTDAVRRNFSARPAPDARGVLSYPNYQVAVAQRGDTVSDVARRVGLPPEDLAAYNGLPRGKGLRRGEIIALPRRVAEPSPATGSPTVGPIVPAAQAQDARRRVAAAAPSSERIDVQTLASDAISRADGTTDPAAAPEPIAPPQVATGEEPRRHKVARGETVYSISRRYDVPVQTLAEWNGLGPDRALREGQYLLIPVAEPAPTPRPAAVTRPGQGSETPTPPSAAEPLPDDASATPGPSEDTPSSPNLASERTEASDARMSYPVQGSIIRAYDKGRNDGIDIAAPAGTPVRAADAGTVAAITRDTDQIPIVVLRHADNLLTVYAGVDNLAVNKGDRVSRGAEIARIRAGEPSFLHFEVREGFDSVDPVPYLE</sequence>
<dbReference type="CDD" id="cd00118">
    <property type="entry name" value="LysM"/>
    <property type="match status" value="2"/>
</dbReference>
<feature type="region of interest" description="Disordered" evidence="1">
    <location>
        <begin position="168"/>
        <end position="200"/>
    </location>
</feature>
<dbReference type="OrthoDB" id="9795421at2"/>
<dbReference type="CDD" id="cd12797">
    <property type="entry name" value="M23_peptidase"/>
    <property type="match status" value="1"/>
</dbReference>
<dbReference type="SUPFAM" id="SSF51261">
    <property type="entry name" value="Duplicated hybrid motif"/>
    <property type="match status" value="1"/>
</dbReference>
<dbReference type="Gene3D" id="3.10.350.10">
    <property type="entry name" value="LysM domain"/>
    <property type="match status" value="2"/>
</dbReference>
<proteinExistence type="predicted"/>
<name>A0A1I5NEA4_9RHOB</name>
<gene>
    <name evidence="3" type="ORF">SAMN04488047_103245</name>
</gene>
<dbReference type="Gene3D" id="2.70.70.10">
    <property type="entry name" value="Glucose Permease (Domain IIA)"/>
    <property type="match status" value="1"/>
</dbReference>
<evidence type="ECO:0000313" key="4">
    <source>
        <dbReference type="Proteomes" id="UP000199356"/>
    </source>
</evidence>
<accession>A0A1I5NEA4</accession>
<dbReference type="STRING" id="441119.SAMN04488047_103245"/>
<dbReference type="AlphaFoldDB" id="A0A1I5NEA4"/>
<reference evidence="3 4" key="1">
    <citation type="submission" date="2016-10" db="EMBL/GenBank/DDBJ databases">
        <authorList>
            <person name="de Groot N.N."/>
        </authorList>
    </citation>
    <scope>NUCLEOTIDE SEQUENCE [LARGE SCALE GENOMIC DNA]</scope>
    <source>
        <strain evidence="3 4">DSM 19547</strain>
    </source>
</reference>
<organism evidence="3 4">
    <name type="scientific">Tranquillimonas alkanivorans</name>
    <dbReference type="NCBI Taxonomy" id="441119"/>
    <lineage>
        <taxon>Bacteria</taxon>
        <taxon>Pseudomonadati</taxon>
        <taxon>Pseudomonadota</taxon>
        <taxon>Alphaproteobacteria</taxon>
        <taxon>Rhodobacterales</taxon>
        <taxon>Roseobacteraceae</taxon>
        <taxon>Tranquillimonas</taxon>
    </lineage>
</organism>
<dbReference type="PANTHER" id="PTHR21666">
    <property type="entry name" value="PEPTIDASE-RELATED"/>
    <property type="match status" value="1"/>
</dbReference>
<dbReference type="RefSeq" id="WP_093419359.1">
    <property type="nucleotide sequence ID" value="NZ_FOXA01000003.1"/>
</dbReference>
<dbReference type="InterPro" id="IPR016047">
    <property type="entry name" value="M23ase_b-sheet_dom"/>
</dbReference>
<evidence type="ECO:0000259" key="2">
    <source>
        <dbReference type="PROSITE" id="PS51782"/>
    </source>
</evidence>
<feature type="compositionally biased region" description="Low complexity" evidence="1">
    <location>
        <begin position="174"/>
        <end position="187"/>
    </location>
</feature>
<evidence type="ECO:0000313" key="3">
    <source>
        <dbReference type="EMBL" id="SFP20138.1"/>
    </source>
</evidence>
<dbReference type="SMART" id="SM00257">
    <property type="entry name" value="LysM"/>
    <property type="match status" value="2"/>
</dbReference>
<evidence type="ECO:0000256" key="1">
    <source>
        <dbReference type="SAM" id="MobiDB-lite"/>
    </source>
</evidence>
<dbReference type="Proteomes" id="UP000199356">
    <property type="component" value="Unassembled WGS sequence"/>
</dbReference>
<dbReference type="InterPro" id="IPR050570">
    <property type="entry name" value="Cell_wall_metabolism_enzyme"/>
</dbReference>
<keyword evidence="4" id="KW-1185">Reference proteome</keyword>
<keyword evidence="3" id="KW-0378">Hydrolase</keyword>
<dbReference type="PANTHER" id="PTHR21666:SF270">
    <property type="entry name" value="MUREIN HYDROLASE ACTIVATOR ENVC"/>
    <property type="match status" value="1"/>
</dbReference>
<feature type="region of interest" description="Disordered" evidence="1">
    <location>
        <begin position="239"/>
        <end position="302"/>
    </location>
</feature>
<feature type="compositionally biased region" description="Polar residues" evidence="1">
    <location>
        <begin position="283"/>
        <end position="292"/>
    </location>
</feature>
<feature type="domain" description="LysM" evidence="2">
    <location>
        <begin position="193"/>
        <end position="237"/>
    </location>
</feature>
<dbReference type="InterPro" id="IPR018392">
    <property type="entry name" value="LysM"/>
</dbReference>
<dbReference type="InterPro" id="IPR011055">
    <property type="entry name" value="Dup_hybrid_motif"/>
</dbReference>
<dbReference type="InterPro" id="IPR036779">
    <property type="entry name" value="LysM_dom_sf"/>
</dbReference>
<dbReference type="GO" id="GO:0004222">
    <property type="term" value="F:metalloendopeptidase activity"/>
    <property type="evidence" value="ECO:0007669"/>
    <property type="project" value="TreeGrafter"/>
</dbReference>
<dbReference type="Pfam" id="PF01551">
    <property type="entry name" value="Peptidase_M23"/>
    <property type="match status" value="1"/>
</dbReference>
<protein>
    <submittedName>
        <fullName evidence="3">Murein DD-endopeptidase MepM and murein hydrolase activator NlpD, contain LysM domain</fullName>
    </submittedName>
</protein>
<dbReference type="Pfam" id="PF01476">
    <property type="entry name" value="LysM"/>
    <property type="match status" value="2"/>
</dbReference>